<accession>A0A2V3PKE8</accession>
<gene>
    <name evidence="1" type="ORF">CLV62_13633</name>
</gene>
<sequence>MKELNFTSTMGKNWIGIMNSTGMIIVQDSWIMPLGGLQPWIPIVKIIIAGRHMYMWGIIR</sequence>
<organism evidence="1 2">
    <name type="scientific">Dysgonomonas alginatilytica</name>
    <dbReference type="NCBI Taxonomy" id="1605892"/>
    <lineage>
        <taxon>Bacteria</taxon>
        <taxon>Pseudomonadati</taxon>
        <taxon>Bacteroidota</taxon>
        <taxon>Bacteroidia</taxon>
        <taxon>Bacteroidales</taxon>
        <taxon>Dysgonomonadaceae</taxon>
        <taxon>Dysgonomonas</taxon>
    </lineage>
</organism>
<keyword evidence="2" id="KW-1185">Reference proteome</keyword>
<name>A0A2V3PKE8_9BACT</name>
<evidence type="ECO:0000313" key="2">
    <source>
        <dbReference type="Proteomes" id="UP000247973"/>
    </source>
</evidence>
<proteinExistence type="predicted"/>
<dbReference type="Proteomes" id="UP000247973">
    <property type="component" value="Unassembled WGS sequence"/>
</dbReference>
<dbReference type="AlphaFoldDB" id="A0A2V3PKE8"/>
<protein>
    <submittedName>
        <fullName evidence="1">Uncharacterized protein</fullName>
    </submittedName>
</protein>
<comment type="caution">
    <text evidence="1">The sequence shown here is derived from an EMBL/GenBank/DDBJ whole genome shotgun (WGS) entry which is preliminary data.</text>
</comment>
<reference evidence="1 2" key="1">
    <citation type="submission" date="2018-03" db="EMBL/GenBank/DDBJ databases">
        <title>Genomic Encyclopedia of Archaeal and Bacterial Type Strains, Phase II (KMG-II): from individual species to whole genera.</title>
        <authorList>
            <person name="Goeker M."/>
        </authorList>
    </citation>
    <scope>NUCLEOTIDE SEQUENCE [LARGE SCALE GENOMIC DNA]</scope>
    <source>
        <strain evidence="1 2">DSM 100214</strain>
    </source>
</reference>
<evidence type="ECO:0000313" key="1">
    <source>
        <dbReference type="EMBL" id="PXV59412.1"/>
    </source>
</evidence>
<dbReference type="EMBL" id="QICL01000036">
    <property type="protein sequence ID" value="PXV59412.1"/>
    <property type="molecule type" value="Genomic_DNA"/>
</dbReference>